<feature type="compositionally biased region" description="Polar residues" evidence="3">
    <location>
        <begin position="57"/>
        <end position="66"/>
    </location>
</feature>
<feature type="compositionally biased region" description="Basic and acidic residues" evidence="3">
    <location>
        <begin position="73"/>
        <end position="120"/>
    </location>
</feature>
<dbReference type="GO" id="GO:0051028">
    <property type="term" value="P:mRNA transport"/>
    <property type="evidence" value="ECO:0007669"/>
    <property type="project" value="TreeGrafter"/>
</dbReference>
<evidence type="ECO:0000256" key="1">
    <source>
        <dbReference type="ARBA" id="ARBA00006151"/>
    </source>
</evidence>
<feature type="region of interest" description="Disordered" evidence="3">
    <location>
        <begin position="289"/>
        <end position="309"/>
    </location>
</feature>
<dbReference type="GO" id="GO:0005737">
    <property type="term" value="C:cytoplasm"/>
    <property type="evidence" value="ECO:0007669"/>
    <property type="project" value="TreeGrafter"/>
</dbReference>
<feature type="compositionally biased region" description="Basic and acidic residues" evidence="3">
    <location>
        <begin position="40"/>
        <end position="51"/>
    </location>
</feature>
<dbReference type="GO" id="GO:0071204">
    <property type="term" value="C:histone pre-mRNA 3'end processing complex"/>
    <property type="evidence" value="ECO:0007669"/>
    <property type="project" value="TreeGrafter"/>
</dbReference>
<dbReference type="FunFam" id="1.10.8.1120:FF:000001">
    <property type="entry name" value="Histone RNA hairpin-binding protein-like"/>
    <property type="match status" value="1"/>
</dbReference>
<evidence type="ECO:0000256" key="2">
    <source>
        <dbReference type="ARBA" id="ARBA00022884"/>
    </source>
</evidence>
<dbReference type="InterPro" id="IPR038294">
    <property type="entry name" value="SLBP_RNA_bind_sf"/>
</dbReference>
<dbReference type="PANTHER" id="PTHR17408">
    <property type="entry name" value="HISTONE RNA HAIRPIN-BINDING PROTEIN"/>
    <property type="match status" value="1"/>
</dbReference>
<dbReference type="Gene3D" id="1.10.8.1120">
    <property type="entry name" value="Histone RNA hairpin-binding protein RNA-binding domain"/>
    <property type="match status" value="1"/>
</dbReference>
<dbReference type="AlphaFoldDB" id="A0AAV4JX16"/>
<comment type="caution">
    <text evidence="5">The sequence shown here is derived from an EMBL/GenBank/DDBJ whole genome shotgun (WGS) entry which is preliminary data.</text>
</comment>
<feature type="compositionally biased region" description="Basic residues" evidence="3">
    <location>
        <begin position="296"/>
        <end position="308"/>
    </location>
</feature>
<feature type="compositionally biased region" description="Polar residues" evidence="3">
    <location>
        <begin position="162"/>
        <end position="173"/>
    </location>
</feature>
<evidence type="ECO:0000259" key="4">
    <source>
        <dbReference type="Pfam" id="PF15247"/>
    </source>
</evidence>
<name>A0AAV4JX16_9GAST</name>
<dbReference type="Proteomes" id="UP000762676">
    <property type="component" value="Unassembled WGS sequence"/>
</dbReference>
<feature type="domain" description="Histone RNA hairpin-binding protein RNA-binding" evidence="4">
    <location>
        <begin position="258"/>
        <end position="328"/>
    </location>
</feature>
<protein>
    <submittedName>
        <fullName evidence="5">Histone RNA hairpin-binding protein</fullName>
    </submittedName>
</protein>
<reference evidence="5 6" key="1">
    <citation type="journal article" date="2021" name="Elife">
        <title>Chloroplast acquisition without the gene transfer in kleptoplastic sea slugs, Plakobranchus ocellatus.</title>
        <authorList>
            <person name="Maeda T."/>
            <person name="Takahashi S."/>
            <person name="Yoshida T."/>
            <person name="Shimamura S."/>
            <person name="Takaki Y."/>
            <person name="Nagai Y."/>
            <person name="Toyoda A."/>
            <person name="Suzuki Y."/>
            <person name="Arimoto A."/>
            <person name="Ishii H."/>
            <person name="Satoh N."/>
            <person name="Nishiyama T."/>
            <person name="Hasebe M."/>
            <person name="Maruyama T."/>
            <person name="Minagawa J."/>
            <person name="Obokata J."/>
            <person name="Shigenobu S."/>
        </authorList>
    </citation>
    <scope>NUCLEOTIDE SEQUENCE [LARGE SCALE GENOMIC DNA]</scope>
</reference>
<feature type="compositionally biased region" description="Basic residues" evidence="3">
    <location>
        <begin position="174"/>
        <end position="183"/>
    </location>
</feature>
<dbReference type="PANTHER" id="PTHR17408:SF0">
    <property type="entry name" value="HISTONE RNA HAIRPIN-BINDING PROTEIN"/>
    <property type="match status" value="1"/>
</dbReference>
<gene>
    <name evidence="5" type="ORF">ElyMa_001712500</name>
</gene>
<accession>A0AAV4JX16</accession>
<dbReference type="EMBL" id="BMAT01003466">
    <property type="protein sequence ID" value="GFS26273.1"/>
    <property type="molecule type" value="Genomic_DNA"/>
</dbReference>
<dbReference type="GO" id="GO:0071207">
    <property type="term" value="F:histone pre-mRNA stem-loop binding"/>
    <property type="evidence" value="ECO:0007669"/>
    <property type="project" value="TreeGrafter"/>
</dbReference>
<feature type="region of interest" description="Disordered" evidence="3">
    <location>
        <begin position="327"/>
        <end position="419"/>
    </location>
</feature>
<feature type="region of interest" description="Disordered" evidence="3">
    <location>
        <begin position="158"/>
        <end position="253"/>
    </location>
</feature>
<keyword evidence="6" id="KW-1185">Reference proteome</keyword>
<evidence type="ECO:0000313" key="5">
    <source>
        <dbReference type="EMBL" id="GFS26273.1"/>
    </source>
</evidence>
<dbReference type="Pfam" id="PF15247">
    <property type="entry name" value="SLBP_RNA_bind"/>
    <property type="match status" value="1"/>
</dbReference>
<dbReference type="GO" id="GO:0006398">
    <property type="term" value="P:mRNA 3'-end processing by stem-loop binding and cleavage"/>
    <property type="evidence" value="ECO:0007669"/>
    <property type="project" value="TreeGrafter"/>
</dbReference>
<dbReference type="InterPro" id="IPR029344">
    <property type="entry name" value="SLBP_RNA_bind"/>
</dbReference>
<dbReference type="GO" id="GO:0003729">
    <property type="term" value="F:mRNA binding"/>
    <property type="evidence" value="ECO:0007669"/>
    <property type="project" value="InterPro"/>
</dbReference>
<proteinExistence type="inferred from homology"/>
<keyword evidence="2" id="KW-0694">RNA-binding</keyword>
<sequence length="441" mass="51316">MEVLQTSNKDEEIKVDWTECEFDGNDEPVVKDSFDLRQKISKSSGEDEKPVVKTNFDLRQNISQHSNDGEENMENRRESPSRRHRVRENDLRHKLSKNRQDQMDHSSNDRRRRHEGAESGRRRRGARYTERVGGLSPLRSPQASTLFNILDLDNSRNHRFTNHSQDGSATSPRKATRDRKRMIYQRTPRNDHKERSPGMSTTYLSDSEDSEETRRRLELPVENTEEEDEDCRLSTISEEPEQEEPSVNQRRHRFKPLDQVRLARREKDIAYGKNTDAYRLYTDLIPKELRSENSKKHPRTPKKNKVCSRRSWDAQVKLWKKRLHSWANEQEAAEETSKSASESPQQKNSWASIVAQGHLPKTEQEQNDQNEKDDHQEDMGATNREAGDIHDYDDQDDVDLSGGESDSSDPADEDTHAFLDSADIDFTVAHQVQEQVRLNDA</sequence>
<feature type="compositionally biased region" description="Basic and acidic residues" evidence="3">
    <location>
        <begin position="360"/>
        <end position="378"/>
    </location>
</feature>
<organism evidence="5 6">
    <name type="scientific">Elysia marginata</name>
    <dbReference type="NCBI Taxonomy" id="1093978"/>
    <lineage>
        <taxon>Eukaryota</taxon>
        <taxon>Metazoa</taxon>
        <taxon>Spiralia</taxon>
        <taxon>Lophotrochozoa</taxon>
        <taxon>Mollusca</taxon>
        <taxon>Gastropoda</taxon>
        <taxon>Heterobranchia</taxon>
        <taxon>Euthyneura</taxon>
        <taxon>Panpulmonata</taxon>
        <taxon>Sacoglossa</taxon>
        <taxon>Placobranchoidea</taxon>
        <taxon>Plakobranchidae</taxon>
        <taxon>Elysia</taxon>
    </lineage>
</organism>
<evidence type="ECO:0000256" key="3">
    <source>
        <dbReference type="SAM" id="MobiDB-lite"/>
    </source>
</evidence>
<feature type="region of interest" description="Disordered" evidence="3">
    <location>
        <begin position="40"/>
        <end position="140"/>
    </location>
</feature>
<evidence type="ECO:0000313" key="6">
    <source>
        <dbReference type="Proteomes" id="UP000762676"/>
    </source>
</evidence>
<comment type="similarity">
    <text evidence="1">Belongs to the SLBP family.</text>
</comment>
<dbReference type="InterPro" id="IPR026502">
    <property type="entry name" value="SLBP1/SLBP2"/>
</dbReference>